<dbReference type="AlphaFoldDB" id="A0A9D2K9E6"/>
<reference evidence="2" key="2">
    <citation type="submission" date="2021-04" db="EMBL/GenBank/DDBJ databases">
        <authorList>
            <person name="Gilroy R."/>
        </authorList>
    </citation>
    <scope>NUCLEOTIDE SEQUENCE</scope>
    <source>
        <strain evidence="2">Gambia16-554</strain>
    </source>
</reference>
<organism evidence="2 3">
    <name type="scientific">Candidatus Coprenecus stercoravium</name>
    <dbReference type="NCBI Taxonomy" id="2840735"/>
    <lineage>
        <taxon>Bacteria</taxon>
        <taxon>Pseudomonadati</taxon>
        <taxon>Bacteroidota</taxon>
        <taxon>Bacteroidia</taxon>
        <taxon>Bacteroidales</taxon>
        <taxon>Rikenellaceae</taxon>
        <taxon>Rikenellaceae incertae sedis</taxon>
        <taxon>Candidatus Coprenecus</taxon>
    </lineage>
</organism>
<feature type="compositionally biased region" description="Polar residues" evidence="1">
    <location>
        <begin position="128"/>
        <end position="137"/>
    </location>
</feature>
<proteinExistence type="predicted"/>
<accession>A0A9D2K9E6</accession>
<evidence type="ECO:0000313" key="2">
    <source>
        <dbReference type="EMBL" id="HIZ85115.1"/>
    </source>
</evidence>
<evidence type="ECO:0000256" key="1">
    <source>
        <dbReference type="SAM" id="MobiDB-lite"/>
    </source>
</evidence>
<gene>
    <name evidence="2" type="ORF">IAC04_01300</name>
</gene>
<feature type="region of interest" description="Disordered" evidence="1">
    <location>
        <begin position="66"/>
        <end position="167"/>
    </location>
</feature>
<sequence length="254" mass="26806">MNGKPKYAGAILTAAVHCLLLLLLVSADISSAPAPQRTEGMLIEFPEEEPEPVKSEPVPVRTAVGIEPRAAEASPKEEARLVQRSESPAEAIAENINSEATVADDGDVEIPEPPREKPVNRRALFPGSGSSKDTTAVHTAEKASFKLHAGHPQGNTGEGNPDGKPTARLEGRTVMGNLPLPEYSVEKSGTVVVRILVDQYGNVTSATPGIKGTTVQDAVLWEAAKEAALKAKFNLSADAPAVQEGSISYVFTLR</sequence>
<dbReference type="EMBL" id="DXAW01000028">
    <property type="protein sequence ID" value="HIZ85115.1"/>
    <property type="molecule type" value="Genomic_DNA"/>
</dbReference>
<reference evidence="2" key="1">
    <citation type="journal article" date="2021" name="PeerJ">
        <title>Extensive microbial diversity within the chicken gut microbiome revealed by metagenomics and culture.</title>
        <authorList>
            <person name="Gilroy R."/>
            <person name="Ravi A."/>
            <person name="Getino M."/>
            <person name="Pursley I."/>
            <person name="Horton D.L."/>
            <person name="Alikhan N.F."/>
            <person name="Baker D."/>
            <person name="Gharbi K."/>
            <person name="Hall N."/>
            <person name="Watson M."/>
            <person name="Adriaenssens E.M."/>
            <person name="Foster-Nyarko E."/>
            <person name="Jarju S."/>
            <person name="Secka A."/>
            <person name="Antonio M."/>
            <person name="Oren A."/>
            <person name="Chaudhuri R.R."/>
            <person name="La Ragione R."/>
            <person name="Hildebrand F."/>
            <person name="Pallen M.J."/>
        </authorList>
    </citation>
    <scope>NUCLEOTIDE SEQUENCE</scope>
    <source>
        <strain evidence="2">Gambia16-554</strain>
    </source>
</reference>
<dbReference type="Proteomes" id="UP000824115">
    <property type="component" value="Unassembled WGS sequence"/>
</dbReference>
<evidence type="ECO:0000313" key="3">
    <source>
        <dbReference type="Proteomes" id="UP000824115"/>
    </source>
</evidence>
<protein>
    <submittedName>
        <fullName evidence="2">Uncharacterized protein</fullName>
    </submittedName>
</protein>
<feature type="compositionally biased region" description="Low complexity" evidence="1">
    <location>
        <begin position="89"/>
        <end position="100"/>
    </location>
</feature>
<feature type="compositionally biased region" description="Basic and acidic residues" evidence="1">
    <location>
        <begin position="74"/>
        <end position="83"/>
    </location>
</feature>
<name>A0A9D2K9E6_9BACT</name>
<comment type="caution">
    <text evidence="2">The sequence shown here is derived from an EMBL/GenBank/DDBJ whole genome shotgun (WGS) entry which is preliminary data.</text>
</comment>